<comment type="caution">
    <text evidence="1">The sequence shown here is derived from an EMBL/GenBank/DDBJ whole genome shotgun (WGS) entry which is preliminary data.</text>
</comment>
<evidence type="ECO:0000313" key="2">
    <source>
        <dbReference type="Proteomes" id="UP001362999"/>
    </source>
</evidence>
<proteinExistence type="predicted"/>
<name>A0AAW0BT89_9AGAR</name>
<protein>
    <submittedName>
        <fullName evidence="1">Uncharacterized protein</fullName>
    </submittedName>
</protein>
<reference evidence="1 2" key="1">
    <citation type="journal article" date="2024" name="J Genomics">
        <title>Draft genome sequencing and assembly of Favolaschia claudopus CIRM-BRFM 2984 isolated from oak limbs.</title>
        <authorList>
            <person name="Navarro D."/>
            <person name="Drula E."/>
            <person name="Chaduli D."/>
            <person name="Cazenave R."/>
            <person name="Ahrendt S."/>
            <person name="Wang J."/>
            <person name="Lipzen A."/>
            <person name="Daum C."/>
            <person name="Barry K."/>
            <person name="Grigoriev I.V."/>
            <person name="Favel A."/>
            <person name="Rosso M.N."/>
            <person name="Martin F."/>
        </authorList>
    </citation>
    <scope>NUCLEOTIDE SEQUENCE [LARGE SCALE GENOMIC DNA]</scope>
    <source>
        <strain evidence="1 2">CIRM-BRFM 2984</strain>
    </source>
</reference>
<organism evidence="1 2">
    <name type="scientific">Favolaschia claudopus</name>
    <dbReference type="NCBI Taxonomy" id="2862362"/>
    <lineage>
        <taxon>Eukaryota</taxon>
        <taxon>Fungi</taxon>
        <taxon>Dikarya</taxon>
        <taxon>Basidiomycota</taxon>
        <taxon>Agaricomycotina</taxon>
        <taxon>Agaricomycetes</taxon>
        <taxon>Agaricomycetidae</taxon>
        <taxon>Agaricales</taxon>
        <taxon>Marasmiineae</taxon>
        <taxon>Mycenaceae</taxon>
        <taxon>Favolaschia</taxon>
    </lineage>
</organism>
<dbReference type="Proteomes" id="UP001362999">
    <property type="component" value="Unassembled WGS sequence"/>
</dbReference>
<accession>A0AAW0BT89</accession>
<sequence length="213" mass="23382">MLLSLPCQSSPLVIFPIYRSACAGWIHLRCRQQHFQHAISGPEDMTPAPPPAVHLSHRRFPITQHSRRLRPTLMEICTLPIHYLYKIQLACTITPTSTRQRQRLHAAPLTAVALRCSGIHVSKGTSVPYRLGAYSVPSSLTGASLAILLKASREVAGRTCVHGSRAVDGRRGLVCLSRDRTSQCWTSRGTSSTGYRCGIGRGCTSPQRRGLFG</sequence>
<keyword evidence="2" id="KW-1185">Reference proteome</keyword>
<gene>
    <name evidence="1" type="ORF">R3P38DRAFT_891599</name>
</gene>
<dbReference type="AlphaFoldDB" id="A0AAW0BT89"/>
<evidence type="ECO:0000313" key="1">
    <source>
        <dbReference type="EMBL" id="KAK7030010.1"/>
    </source>
</evidence>
<dbReference type="EMBL" id="JAWWNJ010000026">
    <property type="protein sequence ID" value="KAK7030010.1"/>
    <property type="molecule type" value="Genomic_DNA"/>
</dbReference>